<protein>
    <submittedName>
        <fullName evidence="4">Dehydrogenase/reductase SDR family member 11</fullName>
    </submittedName>
</protein>
<sequence length="636" mass="70818">MDRWLGKTAVVTGAGSGIGEAITHALLQNGINVVALEVQKGRLAKLDAECKREGFAGKLYTICCDITHEDEIDAAFSHIETLGGVDIMVNNAGVVASSRVIESDRKTFERLLNINVLAVAVCTNKAVRLILKRNVEGHIFNINSVLSHYLPLDGMPDFNLYPATKHASLALTDTVRGEIAKIKAPIRITGISPGIVSTNIVMDARNDFFEKVPSLQPKDIADALIYALGTRPEVQNAILILTFLIVQLIIHFIFFLLTYRIALSIRLTRAPTDANTPIIHISRKILFCCKLFPLVDFDVPLTHIVDKMIEQEALYPNFDIHNSANMDAKTAPTERDRLLYVDMFGLIVDFVCLMQVLLLLPRMMVAHSDFEISRRLCYIVIGINEIRNIAITEECVISITDFSTNPESEQLLSAEACDNTPNTCVRVQPDERLSMNELCIQGVSTSRPSLQDKSMALNLNTHMSESSSCSTTMVTVTSSSITASGNESNDDPPPYAAIPPPYSMITPSNYIGWPYGLFSFSDSYSTDGTTHRMEIPLTHLQTRLTPTMGFHPEGINGRYALYPMPLTPYRFFKFDCHRNSLRSETVDAADDEITEKIDDKKSRRCGAILVATAVIIFLMALSLIVRFVMEKSWWRR</sequence>
<proteinExistence type="inferred from homology"/>
<keyword evidence="3" id="KW-0812">Transmembrane</keyword>
<accession>A0A151XFT4</accession>
<evidence type="ECO:0000313" key="5">
    <source>
        <dbReference type="Proteomes" id="UP000075809"/>
    </source>
</evidence>
<gene>
    <name evidence="4" type="ORF">ALC60_01787</name>
</gene>
<dbReference type="Proteomes" id="UP000075809">
    <property type="component" value="Unassembled WGS sequence"/>
</dbReference>
<name>A0A151XFT4_9HYME</name>
<keyword evidence="3" id="KW-1133">Transmembrane helix</keyword>
<dbReference type="PRINTS" id="PR00081">
    <property type="entry name" value="GDHRDH"/>
</dbReference>
<feature type="transmembrane region" description="Helical" evidence="3">
    <location>
        <begin position="237"/>
        <end position="259"/>
    </location>
</feature>
<dbReference type="PANTHER" id="PTHR43115:SF4">
    <property type="entry name" value="DEHYDROGENASE_REDUCTASE SDR FAMILY MEMBER 11"/>
    <property type="match status" value="1"/>
</dbReference>
<reference evidence="4 5" key="1">
    <citation type="submission" date="2015-09" db="EMBL/GenBank/DDBJ databases">
        <title>Trachymyrmex zeteki WGS genome.</title>
        <authorList>
            <person name="Nygaard S."/>
            <person name="Hu H."/>
            <person name="Boomsma J."/>
            <person name="Zhang G."/>
        </authorList>
    </citation>
    <scope>NUCLEOTIDE SEQUENCE [LARGE SCALE GENOMIC DNA]</scope>
    <source>
        <strain evidence="4">Tzet28-1</strain>
        <tissue evidence="4">Whole body</tissue>
    </source>
</reference>
<dbReference type="PANTHER" id="PTHR43115">
    <property type="entry name" value="DEHYDROGENASE/REDUCTASE SDR FAMILY MEMBER 11"/>
    <property type="match status" value="1"/>
</dbReference>
<dbReference type="FunFam" id="3.40.50.720:FF:000047">
    <property type="entry name" value="NADP-dependent L-serine/L-allo-threonine dehydrogenase"/>
    <property type="match status" value="1"/>
</dbReference>
<dbReference type="InterPro" id="IPR036291">
    <property type="entry name" value="NAD(P)-bd_dom_sf"/>
</dbReference>
<feature type="transmembrane region" description="Helical" evidence="3">
    <location>
        <begin position="606"/>
        <end position="629"/>
    </location>
</feature>
<evidence type="ECO:0000256" key="3">
    <source>
        <dbReference type="SAM" id="Phobius"/>
    </source>
</evidence>
<evidence type="ECO:0000256" key="1">
    <source>
        <dbReference type="ARBA" id="ARBA00006484"/>
    </source>
</evidence>
<dbReference type="AlphaFoldDB" id="A0A151XFT4"/>
<comment type="similarity">
    <text evidence="1">Belongs to the short-chain dehydrogenases/reductases (SDR) family.</text>
</comment>
<dbReference type="EMBL" id="KQ982182">
    <property type="protein sequence ID" value="KYQ59201.1"/>
    <property type="molecule type" value="Genomic_DNA"/>
</dbReference>
<dbReference type="GO" id="GO:0016616">
    <property type="term" value="F:oxidoreductase activity, acting on the CH-OH group of donors, NAD or NADP as acceptor"/>
    <property type="evidence" value="ECO:0007669"/>
    <property type="project" value="UniProtKB-ARBA"/>
</dbReference>
<dbReference type="InterPro" id="IPR002347">
    <property type="entry name" value="SDR_fam"/>
</dbReference>
<keyword evidence="2" id="KW-0560">Oxidoreductase</keyword>
<evidence type="ECO:0000313" key="4">
    <source>
        <dbReference type="EMBL" id="KYQ59201.1"/>
    </source>
</evidence>
<dbReference type="PRINTS" id="PR00080">
    <property type="entry name" value="SDRFAMILY"/>
</dbReference>
<dbReference type="SUPFAM" id="SSF51735">
    <property type="entry name" value="NAD(P)-binding Rossmann-fold domains"/>
    <property type="match status" value="1"/>
</dbReference>
<feature type="transmembrane region" description="Helical" evidence="3">
    <location>
        <begin position="338"/>
        <end position="360"/>
    </location>
</feature>
<keyword evidence="5" id="KW-1185">Reference proteome</keyword>
<organism evidence="4 5">
    <name type="scientific">Mycetomoellerius zeteki</name>
    <dbReference type="NCBI Taxonomy" id="64791"/>
    <lineage>
        <taxon>Eukaryota</taxon>
        <taxon>Metazoa</taxon>
        <taxon>Ecdysozoa</taxon>
        <taxon>Arthropoda</taxon>
        <taxon>Hexapoda</taxon>
        <taxon>Insecta</taxon>
        <taxon>Pterygota</taxon>
        <taxon>Neoptera</taxon>
        <taxon>Endopterygota</taxon>
        <taxon>Hymenoptera</taxon>
        <taxon>Apocrita</taxon>
        <taxon>Aculeata</taxon>
        <taxon>Formicoidea</taxon>
        <taxon>Formicidae</taxon>
        <taxon>Myrmicinae</taxon>
        <taxon>Mycetomoellerius</taxon>
    </lineage>
</organism>
<keyword evidence="3" id="KW-0472">Membrane</keyword>
<dbReference type="Pfam" id="PF00106">
    <property type="entry name" value="adh_short"/>
    <property type="match status" value="1"/>
</dbReference>
<dbReference type="Gene3D" id="3.40.50.720">
    <property type="entry name" value="NAD(P)-binding Rossmann-like Domain"/>
    <property type="match status" value="1"/>
</dbReference>
<evidence type="ECO:0000256" key="2">
    <source>
        <dbReference type="ARBA" id="ARBA00023002"/>
    </source>
</evidence>
<dbReference type="STRING" id="64791.A0A151XFT4"/>